<accession>A0ABU9QR44</accession>
<evidence type="ECO:0000313" key="3">
    <source>
        <dbReference type="Proteomes" id="UP001494588"/>
    </source>
</evidence>
<keyword evidence="1" id="KW-0472">Membrane</keyword>
<sequence>MDFLKLAIVVGLLLGTARAIQLCGRHCRNRFGHSFFAARGFLLAAIAINFIWWGFYAWATAALHHAQPSGGLALMALGIAAAGWLTYENVHATNALYGVVGSSLQFVLFFPVALYGLPLVAVALIFLLFATYKGAPAWLIGL</sequence>
<dbReference type="EMBL" id="JAZHGC010000058">
    <property type="protein sequence ID" value="MEM5291724.1"/>
    <property type="molecule type" value="Genomic_DNA"/>
</dbReference>
<comment type="caution">
    <text evidence="2">The sequence shown here is derived from an EMBL/GenBank/DDBJ whole genome shotgun (WGS) entry which is preliminary data.</text>
</comment>
<keyword evidence="3" id="KW-1185">Reference proteome</keyword>
<keyword evidence="1" id="KW-0812">Transmembrane</keyword>
<proteinExistence type="predicted"/>
<evidence type="ECO:0000313" key="2">
    <source>
        <dbReference type="EMBL" id="MEM5291724.1"/>
    </source>
</evidence>
<feature type="transmembrane region" description="Helical" evidence="1">
    <location>
        <begin position="35"/>
        <end position="58"/>
    </location>
</feature>
<dbReference type="RefSeq" id="WP_201661389.1">
    <property type="nucleotide sequence ID" value="NZ_CAJHCS010000048.1"/>
</dbReference>
<protein>
    <submittedName>
        <fullName evidence="2">Uncharacterized protein</fullName>
    </submittedName>
</protein>
<dbReference type="Proteomes" id="UP001494588">
    <property type="component" value="Unassembled WGS sequence"/>
</dbReference>
<name>A0ABU9QR44_9BURK</name>
<keyword evidence="1" id="KW-1133">Transmembrane helix</keyword>
<evidence type="ECO:0000256" key="1">
    <source>
        <dbReference type="SAM" id="Phobius"/>
    </source>
</evidence>
<feature type="transmembrane region" description="Helical" evidence="1">
    <location>
        <begin position="70"/>
        <end position="87"/>
    </location>
</feature>
<organism evidence="2 3">
    <name type="scientific">Paraburkholderia sabiae</name>
    <dbReference type="NCBI Taxonomy" id="273251"/>
    <lineage>
        <taxon>Bacteria</taxon>
        <taxon>Pseudomonadati</taxon>
        <taxon>Pseudomonadota</taxon>
        <taxon>Betaproteobacteria</taxon>
        <taxon>Burkholderiales</taxon>
        <taxon>Burkholderiaceae</taxon>
        <taxon>Paraburkholderia</taxon>
    </lineage>
</organism>
<gene>
    <name evidence="2" type="ORF">V4C55_39015</name>
</gene>
<reference evidence="2 3" key="1">
    <citation type="submission" date="2024-01" db="EMBL/GenBank/DDBJ databases">
        <title>The diversity of rhizobia nodulating Mimosa spp. in eleven states of Brazil covering several biomes is determined by host plant, location, and edaphic factors.</title>
        <authorList>
            <person name="Rouws L."/>
            <person name="Barauna A."/>
            <person name="Beukes C."/>
            <person name="De Faria S.M."/>
            <person name="Gross E."/>
            <person name="Dos Reis Junior F.B."/>
            <person name="Simon M."/>
            <person name="Maluk M."/>
            <person name="Odee D.W."/>
            <person name="Kenicer G."/>
            <person name="Young J.P.W."/>
            <person name="Reis V.M."/>
            <person name="Zilli J."/>
            <person name="James E.K."/>
        </authorList>
    </citation>
    <scope>NUCLEOTIDE SEQUENCE [LARGE SCALE GENOMIC DNA]</scope>
    <source>
        <strain evidence="2 3">JPY77</strain>
    </source>
</reference>
<feature type="transmembrane region" description="Helical" evidence="1">
    <location>
        <begin position="107"/>
        <end position="130"/>
    </location>
</feature>